<dbReference type="EC" id="3.4.24.78" evidence="4"/>
<evidence type="ECO:0000313" key="6">
    <source>
        <dbReference type="Proteomes" id="UP000823912"/>
    </source>
</evidence>
<evidence type="ECO:0000256" key="1">
    <source>
        <dbReference type="ARBA" id="ARBA00022670"/>
    </source>
</evidence>
<sequence length="318" mass="35306">MFQIRTDLAMETSEDCQKAKKDMRGISVEQKRVGEDIVLTKVKVETENGAKQMGKPKGTYITIESDKMTEQDEGYHRDISRAFSQILTLFLPKKRENLKVLVAGLGNREVTPDALGPQVVDHLFVTRHLLQEFGHYLIEFENGCSVSGIVPGVMAQTGMESVEIMRGIVKETNPDIVIVIDALAARNVKRLNRTIQITDTGIVPGSGVGNHRNAINRANLGVPVIAVGIPTVVDAATIVADTFVSLVDIMEKTKQQVGLKEPFERLNEAEREELVRELISPKMNTMYVTPKDIDEEVRRLSFTISEGLNMTFVPGDPF</sequence>
<dbReference type="GO" id="GO:0004222">
    <property type="term" value="F:metalloendopeptidase activity"/>
    <property type="evidence" value="ECO:0007669"/>
    <property type="project" value="UniProtKB-UniRule"/>
</dbReference>
<dbReference type="AlphaFoldDB" id="A0A9D1JAA5"/>
<dbReference type="NCBIfam" id="TIGR01441">
    <property type="entry name" value="GPR"/>
    <property type="match status" value="1"/>
</dbReference>
<comment type="PTM">
    <text evidence="4">Autoproteolytically processed. The inactive tetrameric zymogen termed p46 autoprocesses to a smaller form termed p41, which is active only during spore germination.</text>
</comment>
<dbReference type="EMBL" id="DVHM01000050">
    <property type="protein sequence ID" value="HIR70280.1"/>
    <property type="molecule type" value="Genomic_DNA"/>
</dbReference>
<dbReference type="SUPFAM" id="SSF53163">
    <property type="entry name" value="HybD-like"/>
    <property type="match status" value="1"/>
</dbReference>
<comment type="caution">
    <text evidence="5">The sequence shown here is derived from an EMBL/GenBank/DDBJ whole genome shotgun (WGS) entry which is preliminary data.</text>
</comment>
<organism evidence="5 6">
    <name type="scientific">Candidatus Pullilachnospira gallistercoris</name>
    <dbReference type="NCBI Taxonomy" id="2840911"/>
    <lineage>
        <taxon>Bacteria</taxon>
        <taxon>Bacillati</taxon>
        <taxon>Bacillota</taxon>
        <taxon>Clostridia</taxon>
        <taxon>Lachnospirales</taxon>
        <taxon>Lachnospiraceae</taxon>
        <taxon>Lachnospiraceae incertae sedis</taxon>
        <taxon>Candidatus Pullilachnospira</taxon>
    </lineage>
</organism>
<evidence type="ECO:0000256" key="3">
    <source>
        <dbReference type="ARBA" id="ARBA00023145"/>
    </source>
</evidence>
<name>A0A9D1JAA5_9FIRM</name>
<comment type="similarity">
    <text evidence="4">Belongs to the peptidase A25 family.</text>
</comment>
<dbReference type="Pfam" id="PF03418">
    <property type="entry name" value="Peptidase_A25"/>
    <property type="match status" value="1"/>
</dbReference>
<keyword evidence="1 4" id="KW-0645">Protease</keyword>
<dbReference type="HAMAP" id="MF_00626">
    <property type="entry name" value="Germination_prot"/>
    <property type="match status" value="1"/>
</dbReference>
<reference evidence="5" key="1">
    <citation type="submission" date="2020-10" db="EMBL/GenBank/DDBJ databases">
        <authorList>
            <person name="Gilroy R."/>
        </authorList>
    </citation>
    <scope>NUCLEOTIDE SEQUENCE</scope>
    <source>
        <strain evidence="5">ChiSjej5B23-6657</strain>
    </source>
</reference>
<dbReference type="GO" id="GO:0006508">
    <property type="term" value="P:proteolysis"/>
    <property type="evidence" value="ECO:0007669"/>
    <property type="project" value="UniProtKB-UniRule"/>
</dbReference>
<reference evidence="5" key="2">
    <citation type="journal article" date="2021" name="PeerJ">
        <title>Extensive microbial diversity within the chicken gut microbiome revealed by metagenomics and culture.</title>
        <authorList>
            <person name="Gilroy R."/>
            <person name="Ravi A."/>
            <person name="Getino M."/>
            <person name="Pursley I."/>
            <person name="Horton D.L."/>
            <person name="Alikhan N.F."/>
            <person name="Baker D."/>
            <person name="Gharbi K."/>
            <person name="Hall N."/>
            <person name="Watson M."/>
            <person name="Adriaenssens E.M."/>
            <person name="Foster-Nyarko E."/>
            <person name="Jarju S."/>
            <person name="Secka A."/>
            <person name="Antonio M."/>
            <person name="Oren A."/>
            <person name="Chaudhuri R.R."/>
            <person name="La Ragione R."/>
            <person name="Hildebrand F."/>
            <person name="Pallen M.J."/>
        </authorList>
    </citation>
    <scope>NUCLEOTIDE SEQUENCE</scope>
    <source>
        <strain evidence="5">ChiSjej5B23-6657</strain>
    </source>
</reference>
<comment type="subunit">
    <text evidence="4">Homotetramer.</text>
</comment>
<proteinExistence type="inferred from homology"/>
<dbReference type="Proteomes" id="UP000823912">
    <property type="component" value="Unassembled WGS sequence"/>
</dbReference>
<feature type="chain" id="PRO_5039769093" description="Germination protease" evidence="4">
    <location>
        <begin position="8"/>
        <end position="318"/>
    </location>
</feature>
<dbReference type="Gene3D" id="3.40.50.1450">
    <property type="entry name" value="HybD-like"/>
    <property type="match status" value="1"/>
</dbReference>
<gene>
    <name evidence="4" type="primary">gpr</name>
    <name evidence="5" type="ORF">IAA55_03245</name>
</gene>
<dbReference type="InterPro" id="IPR023430">
    <property type="entry name" value="Pept_HybD-like_dom_sf"/>
</dbReference>
<keyword evidence="3 4" id="KW-0865">Zymogen</keyword>
<comment type="function">
    <text evidence="4">Initiates the rapid degradation of small, acid-soluble proteins during spore germination.</text>
</comment>
<dbReference type="InterPro" id="IPR005080">
    <property type="entry name" value="Peptidase_A25"/>
</dbReference>
<evidence type="ECO:0000256" key="2">
    <source>
        <dbReference type="ARBA" id="ARBA00022801"/>
    </source>
</evidence>
<protein>
    <recommendedName>
        <fullName evidence="4">Germination protease</fullName>
        <ecNumber evidence="4">3.4.24.78</ecNumber>
    </recommendedName>
    <alternativeName>
        <fullName evidence="4">GPR endopeptidase</fullName>
    </alternativeName>
    <alternativeName>
        <fullName evidence="4">Germination proteinase</fullName>
    </alternativeName>
    <alternativeName>
        <fullName evidence="4">Spore protease</fullName>
    </alternativeName>
</protein>
<accession>A0A9D1JAA5</accession>
<evidence type="ECO:0000256" key="4">
    <source>
        <dbReference type="HAMAP-Rule" id="MF_00626"/>
    </source>
</evidence>
<keyword evidence="2 4" id="KW-0378">Hydrolase</keyword>
<feature type="propeptide" id="PRO_5039769094" evidence="4">
    <location>
        <begin position="1"/>
        <end position="7"/>
    </location>
</feature>
<comment type="catalytic activity">
    <reaction evidence="4">
        <text>Endopeptidase action with P4 Glu or Asp, P1 preferably Glu &gt; Asp, P1' hydrophobic and P2' Ala.</text>
        <dbReference type="EC" id="3.4.24.78"/>
    </reaction>
</comment>
<evidence type="ECO:0000313" key="5">
    <source>
        <dbReference type="EMBL" id="HIR70280.1"/>
    </source>
</evidence>
<dbReference type="GO" id="GO:0009847">
    <property type="term" value="P:spore germination"/>
    <property type="evidence" value="ECO:0007669"/>
    <property type="project" value="UniProtKB-UniRule"/>
</dbReference>
<dbReference type="PIRSF" id="PIRSF019549">
    <property type="entry name" value="Peptidase_A25"/>
    <property type="match status" value="1"/>
</dbReference>